<dbReference type="Proteomes" id="UP000094256">
    <property type="component" value="Chromosome"/>
</dbReference>
<keyword evidence="3" id="KW-1185">Reference proteome</keyword>
<dbReference type="KEGG" id="span:AWL63_16470"/>
<dbReference type="EMBL" id="CP014168">
    <property type="protein sequence ID" value="AOH85301.1"/>
    <property type="molecule type" value="Genomic_DNA"/>
</dbReference>
<dbReference type="InterPro" id="IPR029063">
    <property type="entry name" value="SAM-dependent_MTases_sf"/>
</dbReference>
<proteinExistence type="predicted"/>
<dbReference type="GO" id="GO:0008757">
    <property type="term" value="F:S-adenosylmethionine-dependent methyltransferase activity"/>
    <property type="evidence" value="ECO:0007669"/>
    <property type="project" value="InterPro"/>
</dbReference>
<dbReference type="AlphaFoldDB" id="A0A1B3ZD03"/>
<gene>
    <name evidence="2" type="ORF">AWL63_16470</name>
</gene>
<dbReference type="STRING" id="1560345.AWL63_16470"/>
<dbReference type="Pfam" id="PF08241">
    <property type="entry name" value="Methyltransf_11"/>
    <property type="match status" value="1"/>
</dbReference>
<organism evidence="2 3">
    <name type="scientific">Sphingomonas panacis</name>
    <dbReference type="NCBI Taxonomy" id="1560345"/>
    <lineage>
        <taxon>Bacteria</taxon>
        <taxon>Pseudomonadati</taxon>
        <taxon>Pseudomonadota</taxon>
        <taxon>Alphaproteobacteria</taxon>
        <taxon>Sphingomonadales</taxon>
        <taxon>Sphingomonadaceae</taxon>
        <taxon>Sphingomonas</taxon>
    </lineage>
</organism>
<evidence type="ECO:0000259" key="1">
    <source>
        <dbReference type="Pfam" id="PF08241"/>
    </source>
</evidence>
<dbReference type="SUPFAM" id="SSF53335">
    <property type="entry name" value="S-adenosyl-L-methionine-dependent methyltransferases"/>
    <property type="match status" value="1"/>
</dbReference>
<evidence type="ECO:0000313" key="3">
    <source>
        <dbReference type="Proteomes" id="UP000094256"/>
    </source>
</evidence>
<reference evidence="2 3" key="1">
    <citation type="submission" date="2016-01" db="EMBL/GenBank/DDBJ databases">
        <title>Complete genome and mega plasmid sequence of Sphingomonas panacis DCY99 elicits systemic resistance in rice to Xanthomonas oryzae.</title>
        <authorList>
            <person name="Kim Y.J."/>
            <person name="Yang D.C."/>
            <person name="Sing P."/>
        </authorList>
    </citation>
    <scope>NUCLEOTIDE SEQUENCE [LARGE SCALE GENOMIC DNA]</scope>
    <source>
        <strain evidence="2 3">DCY99</strain>
    </source>
</reference>
<accession>A0A1B3ZD03</accession>
<dbReference type="InterPro" id="IPR013216">
    <property type="entry name" value="Methyltransf_11"/>
</dbReference>
<dbReference type="OrthoDB" id="163232at2"/>
<feature type="domain" description="Methyltransferase type 11" evidence="1">
    <location>
        <begin position="151"/>
        <end position="198"/>
    </location>
</feature>
<dbReference type="RefSeq" id="WP_083224737.1">
    <property type="nucleotide sequence ID" value="NZ_CP014168.1"/>
</dbReference>
<dbReference type="Gene3D" id="3.40.50.150">
    <property type="entry name" value="Vaccinia Virus protein VP39"/>
    <property type="match status" value="1"/>
</dbReference>
<evidence type="ECO:0000313" key="2">
    <source>
        <dbReference type="EMBL" id="AOH85301.1"/>
    </source>
</evidence>
<name>A0A1B3ZD03_9SPHN</name>
<protein>
    <recommendedName>
        <fullName evidence="1">Methyltransferase type 11 domain-containing protein</fullName>
    </recommendedName>
</protein>
<sequence length="327" mass="35895">MLITKLAPIADLLACPACGASLDVPADGGPTKCTSADCRATPFDQVAGQNVLIEFGSSVLDRETMLATGGASVWKRDRLRWWFGRIVYGINPIARHFARAVIAELERSPRKQPLVLIIGGGAIGSRAEPLYESEKVGVVAFDIYASPNITFLADAHRIPLKDASVDAVWIQAVLELTVDPIQVVSEIRRVLRPAGQVFVTTAYLWSVCEGAYDYSRWTPSGLRWMFRHFDVLALGSASGLGTGVLLALRALAQSLLRSSKAGHIATLPFFWLRFLDRFTGTRVALDAAPALFFQGRLADQPIDVPELVRFYDDQIALEREARRVREG</sequence>